<dbReference type="AlphaFoldDB" id="A0A0F9GJ09"/>
<accession>A0A0F9GJ09</accession>
<gene>
    <name evidence="1" type="ORF">LCGC14_1820900</name>
</gene>
<organism evidence="1">
    <name type="scientific">marine sediment metagenome</name>
    <dbReference type="NCBI Taxonomy" id="412755"/>
    <lineage>
        <taxon>unclassified sequences</taxon>
        <taxon>metagenomes</taxon>
        <taxon>ecological metagenomes</taxon>
    </lineage>
</organism>
<protein>
    <submittedName>
        <fullName evidence="1">Uncharacterized protein</fullName>
    </submittedName>
</protein>
<sequence length="72" mass="8201">MTHQVKDIDFIGSEFSQVIASVAGMDENKSIEIVTRIGAKVQETFFRINSRATCEEWQFSSIDKAVKKYNNI</sequence>
<name>A0A0F9GJ09_9ZZZZ</name>
<evidence type="ECO:0000313" key="1">
    <source>
        <dbReference type="EMBL" id="KKL98794.1"/>
    </source>
</evidence>
<dbReference type="EMBL" id="LAZR01017830">
    <property type="protein sequence ID" value="KKL98794.1"/>
    <property type="molecule type" value="Genomic_DNA"/>
</dbReference>
<proteinExistence type="predicted"/>
<comment type="caution">
    <text evidence="1">The sequence shown here is derived from an EMBL/GenBank/DDBJ whole genome shotgun (WGS) entry which is preliminary data.</text>
</comment>
<reference evidence="1" key="1">
    <citation type="journal article" date="2015" name="Nature">
        <title>Complex archaea that bridge the gap between prokaryotes and eukaryotes.</title>
        <authorList>
            <person name="Spang A."/>
            <person name="Saw J.H."/>
            <person name="Jorgensen S.L."/>
            <person name="Zaremba-Niedzwiedzka K."/>
            <person name="Martijn J."/>
            <person name="Lind A.E."/>
            <person name="van Eijk R."/>
            <person name="Schleper C."/>
            <person name="Guy L."/>
            <person name="Ettema T.J."/>
        </authorList>
    </citation>
    <scope>NUCLEOTIDE SEQUENCE</scope>
</reference>